<protein>
    <submittedName>
        <fullName evidence="2">Uncharacterized protein</fullName>
    </submittedName>
</protein>
<evidence type="ECO:0000313" key="3">
    <source>
        <dbReference type="Proteomes" id="UP000614811"/>
    </source>
</evidence>
<reference evidence="2" key="1">
    <citation type="journal article" date="2014" name="Int. J. Syst. Evol. Microbiol.">
        <title>Complete genome sequence of Corynebacterium casei LMG S-19264T (=DSM 44701T), isolated from a smear-ripened cheese.</title>
        <authorList>
            <consortium name="US DOE Joint Genome Institute (JGI-PGF)"/>
            <person name="Walter F."/>
            <person name="Albersmeier A."/>
            <person name="Kalinowski J."/>
            <person name="Ruckert C."/>
        </authorList>
    </citation>
    <scope>NUCLEOTIDE SEQUENCE</scope>
    <source>
        <strain evidence="2">KCTC 12711</strain>
    </source>
</reference>
<dbReference type="Proteomes" id="UP000614811">
    <property type="component" value="Unassembled WGS sequence"/>
</dbReference>
<evidence type="ECO:0000313" key="2">
    <source>
        <dbReference type="EMBL" id="GHA10640.1"/>
    </source>
</evidence>
<name>A0A918RTK0_9GAMM</name>
<accession>A0A918RTK0</accession>
<organism evidence="2 3">
    <name type="scientific">Arenicella chitinivorans</name>
    <dbReference type="NCBI Taxonomy" id="1329800"/>
    <lineage>
        <taxon>Bacteria</taxon>
        <taxon>Pseudomonadati</taxon>
        <taxon>Pseudomonadota</taxon>
        <taxon>Gammaproteobacteria</taxon>
        <taxon>Arenicellales</taxon>
        <taxon>Arenicellaceae</taxon>
        <taxon>Arenicella</taxon>
    </lineage>
</organism>
<gene>
    <name evidence="2" type="ORF">GCM10008090_20370</name>
</gene>
<dbReference type="EMBL" id="BMXA01000003">
    <property type="protein sequence ID" value="GHA10640.1"/>
    <property type="molecule type" value="Genomic_DNA"/>
</dbReference>
<proteinExistence type="predicted"/>
<feature type="region of interest" description="Disordered" evidence="1">
    <location>
        <begin position="1"/>
        <end position="26"/>
    </location>
</feature>
<evidence type="ECO:0000256" key="1">
    <source>
        <dbReference type="SAM" id="MobiDB-lite"/>
    </source>
</evidence>
<reference evidence="2" key="2">
    <citation type="submission" date="2020-09" db="EMBL/GenBank/DDBJ databases">
        <authorList>
            <person name="Sun Q."/>
            <person name="Kim S."/>
        </authorList>
    </citation>
    <scope>NUCLEOTIDE SEQUENCE</scope>
    <source>
        <strain evidence="2">KCTC 12711</strain>
    </source>
</reference>
<sequence length="55" mass="5977">MAEMAKLHGTESNGEPEASKYQQNNQYLPLAPEDIIDKGYQVVKHEDGGSSLVAS</sequence>
<comment type="caution">
    <text evidence="2">The sequence shown here is derived from an EMBL/GenBank/DDBJ whole genome shotgun (WGS) entry which is preliminary data.</text>
</comment>
<dbReference type="AlphaFoldDB" id="A0A918RTK0"/>
<keyword evidence="3" id="KW-1185">Reference proteome</keyword>